<keyword evidence="3" id="KW-1185">Reference proteome</keyword>
<proteinExistence type="predicted"/>
<dbReference type="AlphaFoldDB" id="A0A6P5TDN2"/>
<dbReference type="InterPro" id="IPR058546">
    <property type="entry name" value="RPS4B/Roq1-like_LRR"/>
</dbReference>
<accession>A0A6P5TDN2</accession>
<evidence type="ECO:0000313" key="3">
    <source>
        <dbReference type="Proteomes" id="UP000515124"/>
    </source>
</evidence>
<dbReference type="PANTHER" id="PTHR11017">
    <property type="entry name" value="LEUCINE-RICH REPEAT-CONTAINING PROTEIN"/>
    <property type="match status" value="1"/>
</dbReference>
<evidence type="ECO:0000313" key="4">
    <source>
        <dbReference type="RefSeq" id="XP_021825478.1"/>
    </source>
</evidence>
<gene>
    <name evidence="4" type="primary">LOC110766459</name>
</gene>
<name>A0A6P5TDN2_PRUAV</name>
<dbReference type="RefSeq" id="XP_021825478.1">
    <property type="nucleotide sequence ID" value="XM_021969786.1"/>
</dbReference>
<dbReference type="SUPFAM" id="SSF52058">
    <property type="entry name" value="L domain-like"/>
    <property type="match status" value="1"/>
</dbReference>
<evidence type="ECO:0000256" key="1">
    <source>
        <dbReference type="ARBA" id="ARBA00022821"/>
    </source>
</evidence>
<organism evidence="3 4">
    <name type="scientific">Prunus avium</name>
    <name type="common">Cherry</name>
    <name type="synonym">Cerasus avium</name>
    <dbReference type="NCBI Taxonomy" id="42229"/>
    <lineage>
        <taxon>Eukaryota</taxon>
        <taxon>Viridiplantae</taxon>
        <taxon>Streptophyta</taxon>
        <taxon>Embryophyta</taxon>
        <taxon>Tracheophyta</taxon>
        <taxon>Spermatophyta</taxon>
        <taxon>Magnoliopsida</taxon>
        <taxon>eudicotyledons</taxon>
        <taxon>Gunneridae</taxon>
        <taxon>Pentapetalae</taxon>
        <taxon>rosids</taxon>
        <taxon>fabids</taxon>
        <taxon>Rosales</taxon>
        <taxon>Rosaceae</taxon>
        <taxon>Amygdaloideae</taxon>
        <taxon>Amygdaleae</taxon>
        <taxon>Prunus</taxon>
    </lineage>
</organism>
<reference evidence="4" key="1">
    <citation type="submission" date="2025-08" db="UniProtKB">
        <authorList>
            <consortium name="RefSeq"/>
        </authorList>
    </citation>
    <scope>IDENTIFICATION</scope>
</reference>
<dbReference type="InterPro" id="IPR001611">
    <property type="entry name" value="Leu-rich_rpt"/>
</dbReference>
<dbReference type="GeneID" id="110766459"/>
<feature type="domain" description="Disease resistance protein RPS4B/Roq1-like leucine-rich repeats" evidence="2">
    <location>
        <begin position="214"/>
        <end position="293"/>
    </location>
</feature>
<dbReference type="Pfam" id="PF23286">
    <property type="entry name" value="LRR_13"/>
    <property type="match status" value="1"/>
</dbReference>
<dbReference type="Pfam" id="PF00560">
    <property type="entry name" value="LRR_1"/>
    <property type="match status" value="2"/>
</dbReference>
<keyword evidence="1" id="KW-0611">Plant defense</keyword>
<sequence length="386" mass="44474">MITIDYGGIQMHDLLEKLGKDIVHEESPNDPGKRSRLWFYEDVEQVLTESTGTKKIIGIKVNLPEPAEITLNPECFRKMVNLEIFINRNASLWGHISYLPNTLRLIKWDRCQLQSLPSNFQGNHLVEFNMPRSHIRQLEGFKNMPMLTSMNLSGCQFLEKIPDLSRIPNIKDLNLSWCTSLVEVDDSVGRLDKLVQLNLRGCVRLTRFATRLRLKSLETLYLSDCERLESFPEIEVEMESLWILHIRRSGIRELPSSIAYLTGLDTLEAWDSKLQLCPNLSKFCLKGCSQIRKLERFKHLPKLTSMNLSGCQFLEKIPDLSRIPNIKDLNLSWCTSLVEVDDSVGRLDKLVQLNLRGCVRLTRFATRLRLKSLETLYLSSAQVKVT</sequence>
<protein>
    <submittedName>
        <fullName evidence="4">Protein SUPPRESSOR OF npr1-1, CONSTITUTIVE 1-like</fullName>
    </submittedName>
</protein>
<dbReference type="Gene3D" id="3.80.10.10">
    <property type="entry name" value="Ribonuclease Inhibitor"/>
    <property type="match status" value="2"/>
</dbReference>
<evidence type="ECO:0000259" key="2">
    <source>
        <dbReference type="Pfam" id="PF23286"/>
    </source>
</evidence>
<dbReference type="InterPro" id="IPR044974">
    <property type="entry name" value="Disease_R_plants"/>
</dbReference>
<dbReference type="GO" id="GO:0006952">
    <property type="term" value="P:defense response"/>
    <property type="evidence" value="ECO:0007669"/>
    <property type="project" value="InterPro"/>
</dbReference>
<dbReference type="KEGG" id="pavi:110766459"/>
<dbReference type="PANTHER" id="PTHR11017:SF587">
    <property type="entry name" value="NB-ARC DOMAIN PROTEIN"/>
    <property type="match status" value="1"/>
</dbReference>
<dbReference type="InterPro" id="IPR032675">
    <property type="entry name" value="LRR_dom_sf"/>
</dbReference>
<dbReference type="Proteomes" id="UP000515124">
    <property type="component" value="Unplaced"/>
</dbReference>